<evidence type="ECO:0000256" key="2">
    <source>
        <dbReference type="ARBA" id="ARBA00022723"/>
    </source>
</evidence>
<keyword evidence="8" id="KW-1185">Reference proteome</keyword>
<keyword evidence="2" id="KW-0479">Metal-binding</keyword>
<keyword evidence="3" id="KW-0223">Dioxygenase</keyword>
<dbReference type="SMART" id="SM00702">
    <property type="entry name" value="P4Hc"/>
    <property type="match status" value="1"/>
</dbReference>
<comment type="cofactor">
    <cofactor evidence="1">
        <name>L-ascorbate</name>
        <dbReference type="ChEBI" id="CHEBI:38290"/>
    </cofactor>
</comment>
<dbReference type="Pfam" id="PF13640">
    <property type="entry name" value="2OG-FeII_Oxy_3"/>
    <property type="match status" value="1"/>
</dbReference>
<sequence length="237" mass="26752">MYGEQTDFIEVIDDVLPQSLCQDIITQFDQSPNLTAGKTGGGVDLDKKRSVDVSFSDNNEFAPLFQPVMEKTGKALLSYIEKYFFALVGPIGLTVRHPETGEPVKLTGENFEEVGKPNLPNLLNYLFRVGEINAQRYTAGEGGYPYWHSEVFPQLPHNEALHRTLLFMYYLNDVEEGGETDFFYQNRSIKPKAGTMVIAPAFFTHTHRGQIPISNDKYILTSWLLFSRAEHIYTAGA</sequence>
<evidence type="ECO:0000256" key="1">
    <source>
        <dbReference type="ARBA" id="ARBA00001961"/>
    </source>
</evidence>
<dbReference type="InterPro" id="IPR006620">
    <property type="entry name" value="Pro_4_hyd_alph"/>
</dbReference>
<dbReference type="InterPro" id="IPR044862">
    <property type="entry name" value="Pro_4_hyd_alph_FE2OG_OXY"/>
</dbReference>
<dbReference type="InterPro" id="IPR045054">
    <property type="entry name" value="P4HA-like"/>
</dbReference>
<evidence type="ECO:0000256" key="4">
    <source>
        <dbReference type="ARBA" id="ARBA00023002"/>
    </source>
</evidence>
<dbReference type="Gene3D" id="2.60.120.620">
    <property type="entry name" value="q2cbj1_9rhob like domain"/>
    <property type="match status" value="1"/>
</dbReference>
<evidence type="ECO:0000259" key="6">
    <source>
        <dbReference type="SMART" id="SM00702"/>
    </source>
</evidence>
<dbReference type="RefSeq" id="WP_195810900.1">
    <property type="nucleotide sequence ID" value="NZ_CP064795.1"/>
</dbReference>
<dbReference type="PANTHER" id="PTHR10869:SF246">
    <property type="entry name" value="TRANSMEMBRANE PROLYL 4-HYDROXYLASE"/>
    <property type="match status" value="1"/>
</dbReference>
<reference evidence="7 8" key="1">
    <citation type="submission" date="2020-11" db="EMBL/GenBank/DDBJ databases">
        <title>Complete genome sequence for Salinimonas sp. strain G2-b.</title>
        <authorList>
            <person name="Park S.-J."/>
        </authorList>
    </citation>
    <scope>NUCLEOTIDE SEQUENCE [LARGE SCALE GENOMIC DNA]</scope>
    <source>
        <strain evidence="7 8">G2-b</strain>
    </source>
</reference>
<dbReference type="GO" id="GO:0051213">
    <property type="term" value="F:dioxygenase activity"/>
    <property type="evidence" value="ECO:0007669"/>
    <property type="project" value="UniProtKB-KW"/>
</dbReference>
<keyword evidence="5" id="KW-0408">Iron</keyword>
<protein>
    <submittedName>
        <fullName evidence="7">2OG-Fe(II) oxygenase</fullName>
    </submittedName>
</protein>
<dbReference type="KEGG" id="smaa:IT774_00590"/>
<dbReference type="EMBL" id="CP064795">
    <property type="protein sequence ID" value="QPG05817.1"/>
    <property type="molecule type" value="Genomic_DNA"/>
</dbReference>
<feature type="domain" description="Prolyl 4-hydroxylase alpha subunit" evidence="6">
    <location>
        <begin position="7"/>
        <end position="225"/>
    </location>
</feature>
<name>A0A7S9DXJ1_9ALTE</name>
<organism evidence="7 8">
    <name type="scientific">Salinimonas marina</name>
    <dbReference type="NCBI Taxonomy" id="2785918"/>
    <lineage>
        <taxon>Bacteria</taxon>
        <taxon>Pseudomonadati</taxon>
        <taxon>Pseudomonadota</taxon>
        <taxon>Gammaproteobacteria</taxon>
        <taxon>Alteromonadales</taxon>
        <taxon>Alteromonadaceae</taxon>
        <taxon>Alteromonas/Salinimonas group</taxon>
        <taxon>Salinimonas</taxon>
    </lineage>
</organism>
<keyword evidence="4" id="KW-0560">Oxidoreductase</keyword>
<evidence type="ECO:0000256" key="5">
    <source>
        <dbReference type="ARBA" id="ARBA00023004"/>
    </source>
</evidence>
<dbReference type="AlphaFoldDB" id="A0A7S9DXJ1"/>
<evidence type="ECO:0000256" key="3">
    <source>
        <dbReference type="ARBA" id="ARBA00022964"/>
    </source>
</evidence>
<dbReference type="PANTHER" id="PTHR10869">
    <property type="entry name" value="PROLYL 4-HYDROXYLASE ALPHA SUBUNIT"/>
    <property type="match status" value="1"/>
</dbReference>
<proteinExistence type="predicted"/>
<dbReference type="GO" id="GO:0016705">
    <property type="term" value="F:oxidoreductase activity, acting on paired donors, with incorporation or reduction of molecular oxygen"/>
    <property type="evidence" value="ECO:0007669"/>
    <property type="project" value="InterPro"/>
</dbReference>
<accession>A0A7S9DXJ1</accession>
<evidence type="ECO:0000313" key="7">
    <source>
        <dbReference type="EMBL" id="QPG05817.1"/>
    </source>
</evidence>
<dbReference type="GO" id="GO:0031418">
    <property type="term" value="F:L-ascorbic acid binding"/>
    <property type="evidence" value="ECO:0007669"/>
    <property type="project" value="InterPro"/>
</dbReference>
<gene>
    <name evidence="7" type="ORF">IT774_00590</name>
</gene>
<dbReference type="GO" id="GO:0005506">
    <property type="term" value="F:iron ion binding"/>
    <property type="evidence" value="ECO:0007669"/>
    <property type="project" value="InterPro"/>
</dbReference>
<dbReference type="Proteomes" id="UP000595095">
    <property type="component" value="Chromosome"/>
</dbReference>
<evidence type="ECO:0000313" key="8">
    <source>
        <dbReference type="Proteomes" id="UP000595095"/>
    </source>
</evidence>